<keyword evidence="2" id="KW-0812">Transmembrane</keyword>
<evidence type="ECO:0000259" key="3">
    <source>
        <dbReference type="Pfam" id="PF18181"/>
    </source>
</evidence>
<dbReference type="Pfam" id="PF18181">
    <property type="entry name" value="SLATT_1"/>
    <property type="match status" value="1"/>
</dbReference>
<dbReference type="AlphaFoldDB" id="A0AA36IXW5"/>
<keyword evidence="2" id="KW-0472">Membrane</keyword>
<accession>A0AA36IXW5</accession>
<evidence type="ECO:0000313" key="4">
    <source>
        <dbReference type="EMBL" id="CAJ1394888.1"/>
    </source>
</evidence>
<dbReference type="Proteomes" id="UP001178507">
    <property type="component" value="Unassembled WGS sequence"/>
</dbReference>
<organism evidence="4 5">
    <name type="scientific">Effrenium voratum</name>
    <dbReference type="NCBI Taxonomy" id="2562239"/>
    <lineage>
        <taxon>Eukaryota</taxon>
        <taxon>Sar</taxon>
        <taxon>Alveolata</taxon>
        <taxon>Dinophyceae</taxon>
        <taxon>Suessiales</taxon>
        <taxon>Symbiodiniaceae</taxon>
        <taxon>Effrenium</taxon>
    </lineage>
</organism>
<keyword evidence="5" id="KW-1185">Reference proteome</keyword>
<keyword evidence="2" id="KW-1133">Transmembrane helix</keyword>
<feature type="transmembrane region" description="Helical" evidence="2">
    <location>
        <begin position="687"/>
        <end position="706"/>
    </location>
</feature>
<dbReference type="InterPro" id="IPR025325">
    <property type="entry name" value="DUF4231"/>
</dbReference>
<name>A0AA36IXW5_9DINO</name>
<dbReference type="EMBL" id="CAUJNA010002983">
    <property type="protein sequence ID" value="CAJ1394888.1"/>
    <property type="molecule type" value="Genomic_DNA"/>
</dbReference>
<feature type="region of interest" description="Disordered" evidence="1">
    <location>
        <begin position="1"/>
        <end position="26"/>
    </location>
</feature>
<reference evidence="4" key="1">
    <citation type="submission" date="2023-08" db="EMBL/GenBank/DDBJ databases">
        <authorList>
            <person name="Chen Y."/>
            <person name="Shah S."/>
            <person name="Dougan E. K."/>
            <person name="Thang M."/>
            <person name="Chan C."/>
        </authorList>
    </citation>
    <scope>NUCLEOTIDE SEQUENCE</scope>
</reference>
<feature type="domain" description="SMODS and SLOG-associating 2TM effector" evidence="3">
    <location>
        <begin position="859"/>
        <end position="981"/>
    </location>
</feature>
<evidence type="ECO:0000256" key="1">
    <source>
        <dbReference type="SAM" id="MobiDB-lite"/>
    </source>
</evidence>
<feature type="region of interest" description="Disordered" evidence="1">
    <location>
        <begin position="994"/>
        <end position="1013"/>
    </location>
</feature>
<feature type="transmembrane region" description="Helical" evidence="2">
    <location>
        <begin position="905"/>
        <end position="922"/>
    </location>
</feature>
<dbReference type="InterPro" id="IPR040884">
    <property type="entry name" value="SLATT_1"/>
</dbReference>
<evidence type="ECO:0000313" key="5">
    <source>
        <dbReference type="Proteomes" id="UP001178507"/>
    </source>
</evidence>
<evidence type="ECO:0000256" key="2">
    <source>
        <dbReference type="SAM" id="Phobius"/>
    </source>
</evidence>
<gene>
    <name evidence="4" type="ORF">EVOR1521_LOCUS19450</name>
</gene>
<dbReference type="Pfam" id="PF14015">
    <property type="entry name" value="DUF4231"/>
    <property type="match status" value="1"/>
</dbReference>
<feature type="transmembrane region" description="Helical" evidence="2">
    <location>
        <begin position="877"/>
        <end position="899"/>
    </location>
</feature>
<comment type="caution">
    <text evidence="4">The sequence shown here is derived from an EMBL/GenBank/DDBJ whole genome shotgun (WGS) entry which is preliminary data.</text>
</comment>
<dbReference type="NCBIfam" id="NF033634">
    <property type="entry name" value="SLATT_1"/>
    <property type="match status" value="1"/>
</dbReference>
<proteinExistence type="predicted"/>
<feature type="compositionally biased region" description="Basic and acidic residues" evidence="1">
    <location>
        <begin position="1001"/>
        <end position="1013"/>
    </location>
</feature>
<sequence length="1013" mass="113809">MDSSLADPWSKMPSDSAEAPRRTGIRYRKVKKGRGTKSGEFRINIEEGMDPKTMAEELEALKVEIMSSMVHAIKYNVGDSVQTSQVVYFTNRQALGVSQQQMPKVRQALHIKEPKLVIRLLPSTGPANFWKTCLELHPELAQYNPTKKIPERTPEEAIQVEQRLTLIAKEVLLPLAFKSNALIVGSSCCSLTQAFAKVSAPVQHRYGEDCPFRMVIFDHAPFLFGASDSNQDMGALEVELRSFNQNWERTDFTKALIKKFGHESRFWPCHSPVEGAGAYIIFESLATKRADQIDIRAGEQFLNKFVASLQSYLPVVALWTCGDSRLSNIGQAADHVSYRLPLILLDSRSLWRREVEKPEGEQSPNPRDDPLDLDTALEKLHGIADGLRDMSQVDTYTVSALALVRRALDSMRRQQLTKNRRSRGAGSGLNLAGDQEDPKMLWLWQAIELARGKDFSQEHEDDAIEQHSAGAVANEAVGRFLRYVGEQQFQEAQVIKYMREGGINGLRKATTYEELQKLWIENLQKMIYSLAHCPPCLFERSIGGMQLVKEAYTKNGTFGEVVELNLKELQDHGLPFDMVHAELMAALEEVQASNARYDEREKQADVFLRRSDLWLSVYDILASDVVYSCGIDKIDRIKELMSKQARSERLPDSNTLEGLLLLQSAWTLTDLFHSTAGRFKWLAKSSYVLVLVLGVVMVCMIALETYGTLDMRTAKNVVLSLALLSGALKAWTSFSDPMNKWLKLRSGSVMLQAEIWKFRTRVGNYASVRSLHQREAAERLAETNLQDVIRAVRSSVLEGSGLSQTKFYSISTVVDDAQAGSRIPPSLPGRHFQHNPRKVVSPVQVNQDNHHSPVSPDEYICWRITPSLNFYQQRVPLYARLLTFLQVVSLGSSLVTTVLAAFDGFAFWTPLVVAIASAFAAWQEFGAAGKKLQRYSTAIDTLSSLILWWKALPAVDKADARNIERLVSTSEATIAAEHTAWLSDALKAQRLVEQAMSQEHQQSHNEEPEKATE</sequence>
<protein>
    <recommendedName>
        <fullName evidence="3">SMODS and SLOG-associating 2TM effector domain-containing protein</fullName>
    </recommendedName>
</protein>